<evidence type="ECO:0000256" key="4">
    <source>
        <dbReference type="ARBA" id="ARBA00022679"/>
    </source>
</evidence>
<evidence type="ECO:0000313" key="6">
    <source>
        <dbReference type="Proteomes" id="UP000177811"/>
    </source>
</evidence>
<dbReference type="InterPro" id="IPR002020">
    <property type="entry name" value="Citrate_synthase"/>
</dbReference>
<sequence>MLKLKVKFRTNISKTVNGVHSIRGRDIAELISTRSFSDVIFLLLRGDMPLSRERRLLEALLVAATENGIEAPSVFIPRIAASTGASFEAAIASGMLAVGKHHGGAVRDAAELLWQKKSPAAIVADFSKRKASIPGFGHKLYKKEDPRAEALYARAKALGFPCAYFKKARAIARLLEKKKGKALPLNVDGAIAAASLELGFDRRITGAFFLLSRIVGAAAHVHEELLQANTYHRLEAGDIISE</sequence>
<accession>A0A1G2KQW0</accession>
<dbReference type="InterPro" id="IPR016143">
    <property type="entry name" value="Citrate_synth-like_sm_a-sub"/>
</dbReference>
<reference evidence="5 6" key="1">
    <citation type="journal article" date="2016" name="Nat. Commun.">
        <title>Thousands of microbial genomes shed light on interconnected biogeochemical processes in an aquifer system.</title>
        <authorList>
            <person name="Anantharaman K."/>
            <person name="Brown C.T."/>
            <person name="Hug L.A."/>
            <person name="Sharon I."/>
            <person name="Castelle C.J."/>
            <person name="Probst A.J."/>
            <person name="Thomas B.C."/>
            <person name="Singh A."/>
            <person name="Wilkins M.J."/>
            <person name="Karaoz U."/>
            <person name="Brodie E.L."/>
            <person name="Williams K.H."/>
            <person name="Hubbard S.S."/>
            <person name="Banfield J.F."/>
        </authorList>
    </citation>
    <scope>NUCLEOTIDE SEQUENCE [LARGE SCALE GENOMIC DNA]</scope>
</reference>
<name>A0A1G2KQW0_9BACT</name>
<dbReference type="GO" id="GO:0006099">
    <property type="term" value="P:tricarboxylic acid cycle"/>
    <property type="evidence" value="ECO:0007669"/>
    <property type="project" value="UniProtKB-UniPathway"/>
</dbReference>
<keyword evidence="4" id="KW-0808">Transferase</keyword>
<dbReference type="Proteomes" id="UP000177811">
    <property type="component" value="Unassembled WGS sequence"/>
</dbReference>
<proteinExistence type="inferred from homology"/>
<protein>
    <recommendedName>
        <fullName evidence="3">citrate synthase (unknown stereospecificity)</fullName>
        <ecNumber evidence="3">2.3.3.16</ecNumber>
    </recommendedName>
</protein>
<organism evidence="5 6">
    <name type="scientific">Candidatus Sungbacteria bacterium RIFCSPHIGHO2_02_FULL_51_29</name>
    <dbReference type="NCBI Taxonomy" id="1802273"/>
    <lineage>
        <taxon>Bacteria</taxon>
        <taxon>Candidatus Sungiibacteriota</taxon>
    </lineage>
</organism>
<dbReference type="CDD" id="cd06100">
    <property type="entry name" value="CCL_ACL-C"/>
    <property type="match status" value="1"/>
</dbReference>
<gene>
    <name evidence="5" type="ORF">A3C16_05890</name>
</gene>
<dbReference type="PANTHER" id="PTHR11739">
    <property type="entry name" value="CITRATE SYNTHASE"/>
    <property type="match status" value="1"/>
</dbReference>
<comment type="similarity">
    <text evidence="2">Belongs to the citrate synthase family.</text>
</comment>
<evidence type="ECO:0000256" key="3">
    <source>
        <dbReference type="ARBA" id="ARBA00012972"/>
    </source>
</evidence>
<dbReference type="SUPFAM" id="SSF48256">
    <property type="entry name" value="Citrate synthase"/>
    <property type="match status" value="1"/>
</dbReference>
<evidence type="ECO:0000256" key="2">
    <source>
        <dbReference type="ARBA" id="ARBA00010566"/>
    </source>
</evidence>
<evidence type="ECO:0000256" key="1">
    <source>
        <dbReference type="ARBA" id="ARBA00005163"/>
    </source>
</evidence>
<dbReference type="InterPro" id="IPR016142">
    <property type="entry name" value="Citrate_synth-like_lrg_a-sub"/>
</dbReference>
<dbReference type="GO" id="GO:0005829">
    <property type="term" value="C:cytosol"/>
    <property type="evidence" value="ECO:0007669"/>
    <property type="project" value="TreeGrafter"/>
</dbReference>
<dbReference type="GO" id="GO:0036440">
    <property type="term" value="F:citrate synthase activity"/>
    <property type="evidence" value="ECO:0007669"/>
    <property type="project" value="UniProtKB-EC"/>
</dbReference>
<dbReference type="UniPathway" id="UPA00223"/>
<dbReference type="PANTHER" id="PTHR11739:SF4">
    <property type="entry name" value="CITRATE SYNTHASE, PEROXISOMAL"/>
    <property type="match status" value="1"/>
</dbReference>
<dbReference type="Gene3D" id="1.10.580.10">
    <property type="entry name" value="Citrate Synthase, domain 1"/>
    <property type="match status" value="2"/>
</dbReference>
<dbReference type="Pfam" id="PF00285">
    <property type="entry name" value="Citrate_synt"/>
    <property type="match status" value="1"/>
</dbReference>
<dbReference type="EMBL" id="MHQL01000053">
    <property type="protein sequence ID" value="OHA01818.1"/>
    <property type="molecule type" value="Genomic_DNA"/>
</dbReference>
<dbReference type="Gene3D" id="1.10.230.10">
    <property type="entry name" value="Cytochrome P450-Terp, domain 2"/>
    <property type="match status" value="1"/>
</dbReference>
<dbReference type="GO" id="GO:0005975">
    <property type="term" value="P:carbohydrate metabolic process"/>
    <property type="evidence" value="ECO:0007669"/>
    <property type="project" value="TreeGrafter"/>
</dbReference>
<comment type="caution">
    <text evidence="5">The sequence shown here is derived from an EMBL/GenBank/DDBJ whole genome shotgun (WGS) entry which is preliminary data.</text>
</comment>
<dbReference type="AlphaFoldDB" id="A0A1G2KQW0"/>
<comment type="pathway">
    <text evidence="1">Carbohydrate metabolism; tricarboxylic acid cycle.</text>
</comment>
<dbReference type="EC" id="2.3.3.16" evidence="3"/>
<dbReference type="InterPro" id="IPR036969">
    <property type="entry name" value="Citrate_synthase_sf"/>
</dbReference>
<evidence type="ECO:0000313" key="5">
    <source>
        <dbReference type="EMBL" id="OHA01818.1"/>
    </source>
</evidence>